<dbReference type="AlphaFoldDB" id="A0A2U1T4R0"/>
<evidence type="ECO:0000313" key="3">
    <source>
        <dbReference type="Proteomes" id="UP000244989"/>
    </source>
</evidence>
<evidence type="ECO:0000313" key="2">
    <source>
        <dbReference type="EMBL" id="PWC00955.1"/>
    </source>
</evidence>
<reference evidence="3" key="1">
    <citation type="submission" date="2018-04" db="EMBL/GenBank/DDBJ databases">
        <authorList>
            <person name="Liu S."/>
            <person name="Wang Z."/>
            <person name="Li J."/>
        </authorList>
    </citation>
    <scope>NUCLEOTIDE SEQUENCE [LARGE SCALE GENOMIC DNA]</scope>
    <source>
        <strain evidence="3">2189</strain>
    </source>
</reference>
<protein>
    <submittedName>
        <fullName evidence="2">Uncharacterized protein</fullName>
    </submittedName>
</protein>
<dbReference type="Proteomes" id="UP000244989">
    <property type="component" value="Unassembled WGS sequence"/>
</dbReference>
<dbReference type="EMBL" id="QEEZ01000023">
    <property type="protein sequence ID" value="PWC00955.1"/>
    <property type="molecule type" value="Genomic_DNA"/>
</dbReference>
<accession>A0A2U1T4R0</accession>
<sequence length="82" mass="9018">MDLSAEEVITNARHRPRNLPPLHLRAGAPHTDAALTHAAAIMAATTDAHASAAADYWEQAAWLFRSLLDGDRHLAHRFRGSR</sequence>
<name>A0A2U1T4R0_9CORY</name>
<keyword evidence="3" id="KW-1185">Reference proteome</keyword>
<proteinExistence type="predicted"/>
<comment type="caution">
    <text evidence="2">The sequence shown here is derived from an EMBL/GenBank/DDBJ whole genome shotgun (WGS) entry which is preliminary data.</text>
</comment>
<evidence type="ECO:0000256" key="1">
    <source>
        <dbReference type="SAM" id="MobiDB-lite"/>
    </source>
</evidence>
<gene>
    <name evidence="2" type="ORF">DF222_10045</name>
</gene>
<feature type="region of interest" description="Disordered" evidence="1">
    <location>
        <begin position="1"/>
        <end position="21"/>
    </location>
</feature>
<dbReference type="KEGG" id="cyz:C3B44_10525"/>
<organism evidence="2 3">
    <name type="scientific">Corynebacterium yudongzhengii</name>
    <dbReference type="NCBI Taxonomy" id="2080740"/>
    <lineage>
        <taxon>Bacteria</taxon>
        <taxon>Bacillati</taxon>
        <taxon>Actinomycetota</taxon>
        <taxon>Actinomycetes</taxon>
        <taxon>Mycobacteriales</taxon>
        <taxon>Corynebacteriaceae</taxon>
        <taxon>Corynebacterium</taxon>
    </lineage>
</organism>